<dbReference type="InterPro" id="IPR052894">
    <property type="entry name" value="AsmA-related"/>
</dbReference>
<dbReference type="RefSeq" id="WP_072286111.1">
    <property type="nucleotide sequence ID" value="NZ_CP015518.1"/>
</dbReference>
<sequence length="1186" mass="129984">MTNRFSLFFAKQRQAITRFIFWTAGFIALWAVLAGLVLPQVVRHVTQSRLSEMLGSACTLEKVQFNPFTLRLTASHLRIPLPDGGDCFSLEQLQVRLSPSGIYRLAPVLSDLKFTKPNLEAVLQTDGTLSLASLAPASKPEPTRKTTPSEAPATDNVEPGDRFFGLVISDLEIVGGRLHFQDNIRQTEHTISSLEFFTPFTSTLQRHREQAITPYLQAVVNGRPLRIEGRLKPFAEQLHTEFDIRLDRLELARFQPYLKPFADITLENGVLSTDLVFNMRQHAETGIRLGLTGKLMASDLALLAPDGAPALRLPGLSIALDGALNTDEGLTLKKVTAQHPELQVTRLADGRIDWATWWKKPPEPEEQDDTPLPLHVELFEVKNGRVLWRDRKIRGGFQTLAEELAITVANLRLPGSEPARLQAALRLGDASLSLDGALLPKPLQGSLRMELADLALAQFQPYAAASGIPVTLQQGKLTCSGLLETDADAFIFKQGTVGLQGLALQRNDTRKTFFRMEDLILEGLTVSAAAHRIEARQLTLRAPSLQLRRDRKGIIDLQQLRPATHRDAPARTPEGPERPWQLLLAELKLEEGQVAVGLEGPKETATAELRNLSARITGYDSAAATPLNVSLAGRDRQGGTLVIDGTALLKPLELKLRMRTSSLDLRPMSPLLGALNPDLRLGAGTLTADLRTDLKSAAGKNRSRTTGQVRLESVSLLEGKRQFAALRRLQLPGLDIQPAQQRYSIGKVSLTRPHINLVVDSNGANNLARLFGGHPPAGQAPATKPKKPSAAKPPYLRIAGIEIADATLRMHDNRYKPALTNQLEKLNVTVGAMDSSPDSRSPLTFAGKLDGAPVKGEGSMNLLRAADAMELQTSLRTLNLTPLSPLSERFIAYPLQQGTFTLDSRIAIDQGKLDSTHKIHLDSLELGKKVDSPDAPDLPVKLGVSLLQDPAGNINLTLPVRGDLHDPSFSVGGLIFKVIANLLMKAVTSPFALLGGILGAGDEGLEYLPFSPGEGRLLAKDAQAVPTIAEMLLARPKIGLVLTPHADEEDRKMLADAYVMRRMQELKHADLPKSEQQRLEPLDLAVGPETDADEYADLLFEVYAEQAFDKPKNFLGLVKKLPPQEMMERIREHYPNDDKALEQLALERGRQVQKAFIETRPELQGRVTVAPPRVPGEGHHVSFGVQ</sequence>
<accession>A0A1L3GED3</accession>
<evidence type="ECO:0000313" key="3">
    <source>
        <dbReference type="EMBL" id="APG24277.1"/>
    </source>
</evidence>
<keyword evidence="4" id="KW-1185">Reference proteome</keyword>
<dbReference type="STRING" id="29542.A6070_12565"/>
<keyword evidence="2" id="KW-0812">Transmembrane</keyword>
<dbReference type="PANTHER" id="PTHR30441:SF8">
    <property type="entry name" value="DUF748 DOMAIN-CONTAINING PROTEIN"/>
    <property type="match status" value="1"/>
</dbReference>
<dbReference type="GO" id="GO:0090313">
    <property type="term" value="P:regulation of protein targeting to membrane"/>
    <property type="evidence" value="ECO:0007669"/>
    <property type="project" value="TreeGrafter"/>
</dbReference>
<evidence type="ECO:0000256" key="1">
    <source>
        <dbReference type="SAM" id="MobiDB-lite"/>
    </source>
</evidence>
<dbReference type="AlphaFoldDB" id="A0A1L3GED3"/>
<protein>
    <recommendedName>
        <fullName evidence="5">DUF748 domain-containing protein</fullName>
    </recommendedName>
</protein>
<dbReference type="EMBL" id="CP015518">
    <property type="protein sequence ID" value="APG24277.1"/>
    <property type="molecule type" value="Genomic_DNA"/>
</dbReference>
<dbReference type="Pfam" id="PF05359">
    <property type="entry name" value="DUF748"/>
    <property type="match status" value="2"/>
</dbReference>
<evidence type="ECO:0008006" key="5">
    <source>
        <dbReference type="Google" id="ProtNLM"/>
    </source>
</evidence>
<organism evidence="3 4">
    <name type="scientific">Syntrophotalea acetylenica</name>
    <name type="common">Pelobacter acetylenicus</name>
    <dbReference type="NCBI Taxonomy" id="29542"/>
    <lineage>
        <taxon>Bacteria</taxon>
        <taxon>Pseudomonadati</taxon>
        <taxon>Thermodesulfobacteriota</taxon>
        <taxon>Desulfuromonadia</taxon>
        <taxon>Desulfuromonadales</taxon>
        <taxon>Syntrophotaleaceae</taxon>
        <taxon>Syntrophotalea</taxon>
    </lineage>
</organism>
<feature type="region of interest" description="Disordered" evidence="1">
    <location>
        <begin position="133"/>
        <end position="158"/>
    </location>
</feature>
<evidence type="ECO:0000313" key="4">
    <source>
        <dbReference type="Proteomes" id="UP000182264"/>
    </source>
</evidence>
<name>A0A1L3GED3_SYNAC</name>
<proteinExistence type="predicted"/>
<keyword evidence="2" id="KW-1133">Transmembrane helix</keyword>
<reference evidence="3 4" key="1">
    <citation type="journal article" date="2017" name="Genome Announc.">
        <title>Complete Genome Sequences of Two Acetylene-Fermenting Pelobacter acetylenicus Strains.</title>
        <authorList>
            <person name="Sutton J.M."/>
            <person name="Baesman S.M."/>
            <person name="Fierst J.L."/>
            <person name="Poret-Peterson A.T."/>
            <person name="Oremland R.S."/>
            <person name="Dunlap D.S."/>
            <person name="Akob D.M."/>
        </authorList>
    </citation>
    <scope>NUCLEOTIDE SEQUENCE [LARGE SCALE GENOMIC DNA]</scope>
    <source>
        <strain evidence="3 4">DSM 3247</strain>
    </source>
</reference>
<dbReference type="Proteomes" id="UP000182264">
    <property type="component" value="Chromosome"/>
</dbReference>
<feature type="region of interest" description="Disordered" evidence="1">
    <location>
        <begin position="772"/>
        <end position="791"/>
    </location>
</feature>
<evidence type="ECO:0000256" key="2">
    <source>
        <dbReference type="SAM" id="Phobius"/>
    </source>
</evidence>
<dbReference type="InterPro" id="IPR008023">
    <property type="entry name" value="DUF748"/>
</dbReference>
<dbReference type="PANTHER" id="PTHR30441">
    <property type="entry name" value="DUF748 DOMAIN-CONTAINING PROTEIN"/>
    <property type="match status" value="1"/>
</dbReference>
<keyword evidence="2" id="KW-0472">Membrane</keyword>
<feature type="transmembrane region" description="Helical" evidence="2">
    <location>
        <begin position="20"/>
        <end position="42"/>
    </location>
</feature>
<dbReference type="GO" id="GO:0005886">
    <property type="term" value="C:plasma membrane"/>
    <property type="evidence" value="ECO:0007669"/>
    <property type="project" value="TreeGrafter"/>
</dbReference>
<gene>
    <name evidence="3" type="ORF">A7E75_03930</name>
</gene>